<name>A0A0F9L3K1_9ZZZZ</name>
<sequence>LNKIDLSPIEIRDKLLYLPKLTEIPVIPKIKQPIITEYGRTTRETPKIDVTTTSIPKTIIRKKEKASIEVGLAQIISVIKKYMKEKANSVTRIISTHTIKAVKEKLHISQSDDHWNEDIWTNAVALGEEKGFRTTTKTIFFS</sequence>
<dbReference type="EMBL" id="LAZR01013360">
    <property type="protein sequence ID" value="KKM22320.1"/>
    <property type="molecule type" value="Genomic_DNA"/>
</dbReference>
<gene>
    <name evidence="1" type="ORF">LCGC14_1626520</name>
</gene>
<organism evidence="1">
    <name type="scientific">marine sediment metagenome</name>
    <dbReference type="NCBI Taxonomy" id="412755"/>
    <lineage>
        <taxon>unclassified sequences</taxon>
        <taxon>metagenomes</taxon>
        <taxon>ecological metagenomes</taxon>
    </lineage>
</organism>
<dbReference type="AlphaFoldDB" id="A0A0F9L3K1"/>
<proteinExistence type="predicted"/>
<feature type="non-terminal residue" evidence="1">
    <location>
        <position position="1"/>
    </location>
</feature>
<comment type="caution">
    <text evidence="1">The sequence shown here is derived from an EMBL/GenBank/DDBJ whole genome shotgun (WGS) entry which is preliminary data.</text>
</comment>
<accession>A0A0F9L3K1</accession>
<evidence type="ECO:0000313" key="1">
    <source>
        <dbReference type="EMBL" id="KKM22320.1"/>
    </source>
</evidence>
<protein>
    <submittedName>
        <fullName evidence="1">Uncharacterized protein</fullName>
    </submittedName>
</protein>
<reference evidence="1" key="1">
    <citation type="journal article" date="2015" name="Nature">
        <title>Complex archaea that bridge the gap between prokaryotes and eukaryotes.</title>
        <authorList>
            <person name="Spang A."/>
            <person name="Saw J.H."/>
            <person name="Jorgensen S.L."/>
            <person name="Zaremba-Niedzwiedzka K."/>
            <person name="Martijn J."/>
            <person name="Lind A.E."/>
            <person name="van Eijk R."/>
            <person name="Schleper C."/>
            <person name="Guy L."/>
            <person name="Ettema T.J."/>
        </authorList>
    </citation>
    <scope>NUCLEOTIDE SEQUENCE</scope>
</reference>